<feature type="binding site" evidence="10">
    <location>
        <position position="285"/>
    </location>
    <ligand>
        <name>NAD(+)</name>
        <dbReference type="ChEBI" id="CHEBI:57540"/>
    </ligand>
</feature>
<dbReference type="SUPFAM" id="SSF48179">
    <property type="entry name" value="6-phosphogluconate dehydrogenase C-terminal domain-like"/>
    <property type="match status" value="1"/>
</dbReference>
<dbReference type="OrthoDB" id="9812273at2"/>
<dbReference type="STRING" id="48003.BLA55_02050"/>
<dbReference type="InterPro" id="IPR011128">
    <property type="entry name" value="G3P_DH_NAD-dep_N"/>
</dbReference>
<dbReference type="PANTHER" id="PTHR11728:SF1">
    <property type="entry name" value="GLYCEROL-3-PHOSPHATE DEHYDROGENASE [NAD(+)] 2, CHLOROPLASTIC"/>
    <property type="match status" value="1"/>
</dbReference>
<dbReference type="AlphaFoldDB" id="A0A1L4FS80"/>
<comment type="similarity">
    <text evidence="1 11">Belongs to the NAD-dependent glycerol-3-phosphate dehydrogenase family.</text>
</comment>
<dbReference type="GO" id="GO:0141153">
    <property type="term" value="F:glycerol-3-phosphate dehydrogenase (NADP+) activity"/>
    <property type="evidence" value="ECO:0007669"/>
    <property type="project" value="RHEA"/>
</dbReference>
<feature type="binding site" evidence="10">
    <location>
        <position position="146"/>
    </location>
    <ligand>
        <name>NAD(+)</name>
        <dbReference type="ChEBI" id="CHEBI:57540"/>
    </ligand>
</feature>
<reference evidence="16" key="1">
    <citation type="submission" date="2016-10" db="EMBL/GenBank/DDBJ databases">
        <authorList>
            <person name="Beylefeld A."/>
            <person name="Abolnik C."/>
        </authorList>
    </citation>
    <scope>NUCLEOTIDE SEQUENCE [LARGE SCALE GENOMIC DNA]</scope>
    <source>
        <strain evidence="16">B359_6</strain>
    </source>
</reference>
<feature type="binding site" evidence="10">
    <location>
        <position position="263"/>
    </location>
    <ligand>
        <name>NAD(+)</name>
        <dbReference type="ChEBI" id="CHEBI:57540"/>
    </ligand>
</feature>
<dbReference type="InterPro" id="IPR006168">
    <property type="entry name" value="G3P_DH_NAD-dep"/>
</dbReference>
<dbReference type="PRINTS" id="PR00077">
    <property type="entry name" value="GPDHDRGNASE"/>
</dbReference>
<dbReference type="GO" id="GO:0008654">
    <property type="term" value="P:phospholipid biosynthetic process"/>
    <property type="evidence" value="ECO:0007669"/>
    <property type="project" value="UniProtKB-KW"/>
</dbReference>
<evidence type="ECO:0000256" key="11">
    <source>
        <dbReference type="RuleBase" id="RU000437"/>
    </source>
</evidence>
<comment type="catalytic activity">
    <reaction evidence="12">
        <text>sn-glycerol 3-phosphate + NADP(+) = dihydroxyacetone phosphate + NADPH + H(+)</text>
        <dbReference type="Rhea" id="RHEA:11096"/>
        <dbReference type="ChEBI" id="CHEBI:15378"/>
        <dbReference type="ChEBI" id="CHEBI:57597"/>
        <dbReference type="ChEBI" id="CHEBI:57642"/>
        <dbReference type="ChEBI" id="CHEBI:57783"/>
        <dbReference type="ChEBI" id="CHEBI:58349"/>
        <dbReference type="EC" id="1.1.1.94"/>
    </reaction>
</comment>
<evidence type="ECO:0000313" key="15">
    <source>
        <dbReference type="EMBL" id="APJ38439.1"/>
    </source>
</evidence>
<dbReference type="SUPFAM" id="SSF51735">
    <property type="entry name" value="NAD(P)-binding Rossmann-fold domains"/>
    <property type="match status" value="1"/>
</dbReference>
<gene>
    <name evidence="15" type="ORF">BLA55_02050</name>
</gene>
<dbReference type="InterPro" id="IPR008927">
    <property type="entry name" value="6-PGluconate_DH-like_C_sf"/>
</dbReference>
<dbReference type="GO" id="GO:0046168">
    <property type="term" value="P:glycerol-3-phosphate catabolic process"/>
    <property type="evidence" value="ECO:0007669"/>
    <property type="project" value="InterPro"/>
</dbReference>
<evidence type="ECO:0000256" key="7">
    <source>
        <dbReference type="ARBA" id="ARBA00023264"/>
    </source>
</evidence>
<dbReference type="Pfam" id="PF01210">
    <property type="entry name" value="NAD_Gly3P_dh_N"/>
    <property type="match status" value="1"/>
</dbReference>
<evidence type="ECO:0000259" key="13">
    <source>
        <dbReference type="Pfam" id="PF01210"/>
    </source>
</evidence>
<evidence type="ECO:0000256" key="6">
    <source>
        <dbReference type="ARBA" id="ARBA00023209"/>
    </source>
</evidence>
<keyword evidence="2" id="KW-0444">Lipid biosynthesis</keyword>
<dbReference type="GO" id="GO:0005829">
    <property type="term" value="C:cytosol"/>
    <property type="evidence" value="ECO:0007669"/>
    <property type="project" value="TreeGrafter"/>
</dbReference>
<evidence type="ECO:0000256" key="1">
    <source>
        <dbReference type="ARBA" id="ARBA00011009"/>
    </source>
</evidence>
<dbReference type="InterPro" id="IPR013328">
    <property type="entry name" value="6PGD_dom2"/>
</dbReference>
<keyword evidence="16" id="KW-1185">Reference proteome</keyword>
<keyword evidence="6" id="KW-0594">Phospholipid biosynthesis</keyword>
<protein>
    <recommendedName>
        <fullName evidence="12">Glycerol-3-phosphate dehydrogenase</fullName>
        <ecNumber evidence="12">1.1.1.94</ecNumber>
    </recommendedName>
</protein>
<evidence type="ECO:0000259" key="14">
    <source>
        <dbReference type="Pfam" id="PF07479"/>
    </source>
</evidence>
<dbReference type="PIRSF" id="PIRSF000114">
    <property type="entry name" value="Glycerol-3-P_dh"/>
    <property type="match status" value="1"/>
</dbReference>
<dbReference type="KEGG" id="mpul:BLA55_02050"/>
<feature type="domain" description="Glycerol-3-phosphate dehydrogenase NAD-dependent N-terminal" evidence="13">
    <location>
        <begin position="7"/>
        <end position="165"/>
    </location>
</feature>
<dbReference type="InterPro" id="IPR006109">
    <property type="entry name" value="G3P_DH_NAD-dep_C"/>
</dbReference>
<organism evidence="15 16">
    <name type="scientific">Mycoplasmopsis pullorum</name>
    <dbReference type="NCBI Taxonomy" id="48003"/>
    <lineage>
        <taxon>Bacteria</taxon>
        <taxon>Bacillati</taxon>
        <taxon>Mycoplasmatota</taxon>
        <taxon>Mycoplasmoidales</taxon>
        <taxon>Metamycoplasmataceae</taxon>
        <taxon>Mycoplasmopsis</taxon>
    </lineage>
</organism>
<keyword evidence="4 10" id="KW-0520">NAD</keyword>
<dbReference type="InterPro" id="IPR036291">
    <property type="entry name" value="NAD(P)-bd_dom_sf"/>
</dbReference>
<evidence type="ECO:0000256" key="12">
    <source>
        <dbReference type="RuleBase" id="RU000439"/>
    </source>
</evidence>
<feature type="binding site" evidence="9">
    <location>
        <position position="112"/>
    </location>
    <ligand>
        <name>substrate</name>
    </ligand>
</feature>
<evidence type="ECO:0000313" key="16">
    <source>
        <dbReference type="Proteomes" id="UP000184322"/>
    </source>
</evidence>
<evidence type="ECO:0000256" key="2">
    <source>
        <dbReference type="ARBA" id="ARBA00022516"/>
    </source>
</evidence>
<dbReference type="EC" id="1.1.1.94" evidence="12"/>
<evidence type="ECO:0000256" key="8">
    <source>
        <dbReference type="PIRSR" id="PIRSR000114-1"/>
    </source>
</evidence>
<feature type="active site" description="Proton acceptor" evidence="8">
    <location>
        <position position="197"/>
    </location>
</feature>
<evidence type="ECO:0000256" key="10">
    <source>
        <dbReference type="PIRSR" id="PIRSR000114-3"/>
    </source>
</evidence>
<accession>A0A1L4FS80</accession>
<keyword evidence="7" id="KW-1208">Phospholipid metabolism</keyword>
<dbReference type="GO" id="GO:0051287">
    <property type="term" value="F:NAD binding"/>
    <property type="evidence" value="ECO:0007669"/>
    <property type="project" value="InterPro"/>
</dbReference>
<dbReference type="PANTHER" id="PTHR11728">
    <property type="entry name" value="GLYCEROL-3-PHOSPHATE DEHYDROGENASE"/>
    <property type="match status" value="1"/>
</dbReference>
<dbReference type="Gene3D" id="1.10.1040.10">
    <property type="entry name" value="N-(1-d-carboxylethyl)-l-norvaline Dehydrogenase, domain 2"/>
    <property type="match status" value="1"/>
</dbReference>
<evidence type="ECO:0000256" key="4">
    <source>
        <dbReference type="ARBA" id="ARBA00023027"/>
    </source>
</evidence>
<evidence type="ECO:0000256" key="3">
    <source>
        <dbReference type="ARBA" id="ARBA00023002"/>
    </source>
</evidence>
<keyword evidence="5" id="KW-0443">Lipid metabolism</keyword>
<name>A0A1L4FS80_9BACT</name>
<dbReference type="RefSeq" id="WP_073372442.1">
    <property type="nucleotide sequence ID" value="NZ_CP017813.1"/>
</dbReference>
<proteinExistence type="inferred from homology"/>
<dbReference type="Proteomes" id="UP000184322">
    <property type="component" value="Chromosome"/>
</dbReference>
<dbReference type="GO" id="GO:0005975">
    <property type="term" value="P:carbohydrate metabolic process"/>
    <property type="evidence" value="ECO:0007669"/>
    <property type="project" value="InterPro"/>
</dbReference>
<evidence type="ECO:0000256" key="9">
    <source>
        <dbReference type="PIRSR" id="PIRSR000114-2"/>
    </source>
</evidence>
<feature type="binding site" evidence="9">
    <location>
        <begin position="263"/>
        <end position="264"/>
    </location>
    <ligand>
        <name>substrate</name>
    </ligand>
</feature>
<feature type="domain" description="Glycerol-3-phosphate dehydrogenase NAD-dependent C-terminal" evidence="14">
    <location>
        <begin position="188"/>
        <end position="326"/>
    </location>
</feature>
<dbReference type="EMBL" id="CP017813">
    <property type="protein sequence ID" value="APJ38439.1"/>
    <property type="molecule type" value="Genomic_DNA"/>
</dbReference>
<feature type="binding site" evidence="10">
    <location>
        <position position="88"/>
    </location>
    <ligand>
        <name>NAD(+)</name>
        <dbReference type="ChEBI" id="CHEBI:57540"/>
    </ligand>
</feature>
<sequence>MKNKIKKITFIGTGAWASALATVVLRNNYQVSMYGINEKEIEDINQGYNRKYFGNKMFNNRQNLTATNSLEEALKDTDLIVLAVPSEFIKDTLKAISQVLKYKKVNLVNVAKGIENNSKKFFSEFIEWKFGKNLKNLATLIGPSFAQEVFEENLTMINVVGKNEEYLQLLLHVFNNPYFRLVINKNEKGSELFAALKNVLAIGIGIMTYKHPEKNPQSALLSVGVKEIYQIYKFLNPDSKDDIGFELAGIGDIFLTCSSTKSRNFSFGLHIAELGLKPALEQENKTIEGYNTAKILDKIIKENDLNVPFLKSIIDVLFYNKSPLMLLDFVNEYN</sequence>
<dbReference type="Gene3D" id="3.40.50.720">
    <property type="entry name" value="NAD(P)-binding Rossmann-like Domain"/>
    <property type="match status" value="1"/>
</dbReference>
<evidence type="ECO:0000256" key="5">
    <source>
        <dbReference type="ARBA" id="ARBA00023098"/>
    </source>
</evidence>
<keyword evidence="3 11" id="KW-0560">Oxidoreductase</keyword>
<dbReference type="Pfam" id="PF07479">
    <property type="entry name" value="NAD_Gly3P_dh_C"/>
    <property type="match status" value="1"/>
</dbReference>